<dbReference type="RefSeq" id="WP_377210807.1">
    <property type="nucleotide sequence ID" value="NZ_JBHTJV010000002.1"/>
</dbReference>
<feature type="region of interest" description="Disordered" evidence="3">
    <location>
        <begin position="1"/>
        <end position="24"/>
    </location>
</feature>
<proteinExistence type="predicted"/>
<evidence type="ECO:0000313" key="5">
    <source>
        <dbReference type="Proteomes" id="UP001597101"/>
    </source>
</evidence>
<dbReference type="Pfam" id="PF00353">
    <property type="entry name" value="HemolysinCabind"/>
    <property type="match status" value="8"/>
</dbReference>
<name>A0ABW3FB50_9HYPH</name>
<dbReference type="SUPFAM" id="SSF51120">
    <property type="entry name" value="beta-Roll"/>
    <property type="match status" value="6"/>
</dbReference>
<dbReference type="EMBL" id="JBHTJV010000002">
    <property type="protein sequence ID" value="MFD0914953.1"/>
    <property type="molecule type" value="Genomic_DNA"/>
</dbReference>
<comment type="caution">
    <text evidence="4">The sequence shown here is derived from an EMBL/GenBank/DDBJ whole genome shotgun (WGS) entry which is preliminary data.</text>
</comment>
<comment type="subcellular location">
    <subcellularLocation>
        <location evidence="1">Secreted</location>
    </subcellularLocation>
</comment>
<sequence>MTTTPTIWLGRTSPNYTLSGPGGNDQKDAQGIGLSNGNFLVVWETNIFEDVTGDSRTEIWGEIFNPIGESIGGEFQIAGHIGSSPAPPLDYEDPEIAPRNDGGFMIAYITDTSPIPGGEDVRVAQFDSTGTRMSDQKYGFEDIWNDEEVFYKKPITITQFAGYTSLDHEYVSVVRVETDLGPPAIGFGSNNDFSSGVWQGFFGDSVETSYIWGGTEGSWYPSRFDHLPGEPEIVPVSLASDTLKNGRGTVSATGFEHYGDGNFSHAFASVGLDNTSVRYLIEYESGGDFNWYTPLSDIEFEMNPDIAALWDAENASYEGVARNASYAAVWENYGNFLSYDTIIEGTLRNDVAGVKIDFTVEDEGDNYKPQIAALHDGGFLVAWINEDQNGDRDVKLLRFDAEAEKVGSVITFPNSQGSYFWDIDLETLDNGRVLVTASISGSGGNNFGVRYAIYDVGDSIFTGTDGDDVLTAAVDGSRLEGLGGNDELYGLGGDDHLIGGTGVDYFDGGAGSDTADFSYSQSDWTIDLAAETATAGSTVETLLNIENVITGAGDDVVNTDEGSAIIANTVSTGGGDDTIIASLGRDNFDGGTGADTVDFSQVNWGAATGDWSRTYDLQNETFEAVDSIVNHFVNLNNIENVTGSSFDETFIADLDKNIFNGMGGDDTFVAFAGGSFALSAIADTFNGFSGIDNADFSTIELADGDVSSDRDYGFTLTGGSLLAAGSAKLNGNLMVNFIEIENIRGTAYDDTITGNSVDNLLVGGSGNDTISDGGGDDIVRGGLGDDVLIAGTGANTFEGGDGVDLVDYSAFSIGVKINLDAGTTSGGVTGNAAENDTISGIEKIIGTSGEDMLIGDDQNNLLDGFDGADNLVGGIGDDTLIGGKGGDILNGGGDTDTASYVTASEGVVASLANRALNTGDAAGDTYLFIENLRGSDHDDHLIGSGGANTLFGRDGHDDLDGGFGADIMYGGDGNDEYWVDNADDKTFESADLGYDRVYVDGLDMWKLAANTERLTFLDAGDHTAKGNELDNRLDGNAGVDRFVIDQGGADTFSGGSGEDIFDAQKSIFGIGIDFINNIHFYDAYGDTFASIEKFFGSSTAADQMTTGAARAKFYGFGGNDTLVGGASVDTLSGGDDADVLSGLGGRDTLQGGRGNDTMTGGDDRDQFLYVLADFGQDTITDFEDGLDYFKIWGGSGTGNGVGTALSDFSVSNNGTSTVTLTLDSDPTNSITINGAGGSNVTLDASDFLFY</sequence>
<dbReference type="PANTHER" id="PTHR38340:SF1">
    <property type="entry name" value="S-LAYER PROTEIN"/>
    <property type="match status" value="1"/>
</dbReference>
<evidence type="ECO:0000313" key="4">
    <source>
        <dbReference type="EMBL" id="MFD0914953.1"/>
    </source>
</evidence>
<evidence type="ECO:0000256" key="1">
    <source>
        <dbReference type="ARBA" id="ARBA00004613"/>
    </source>
</evidence>
<keyword evidence="2" id="KW-0964">Secreted</keyword>
<evidence type="ECO:0000256" key="3">
    <source>
        <dbReference type="SAM" id="MobiDB-lite"/>
    </source>
</evidence>
<evidence type="ECO:0000256" key="2">
    <source>
        <dbReference type="ARBA" id="ARBA00022525"/>
    </source>
</evidence>
<accession>A0ABW3FB50</accession>
<organism evidence="4 5">
    <name type="scientific">Pseudahrensia aquimaris</name>
    <dbReference type="NCBI Taxonomy" id="744461"/>
    <lineage>
        <taxon>Bacteria</taxon>
        <taxon>Pseudomonadati</taxon>
        <taxon>Pseudomonadota</taxon>
        <taxon>Alphaproteobacteria</taxon>
        <taxon>Hyphomicrobiales</taxon>
        <taxon>Ahrensiaceae</taxon>
        <taxon>Pseudahrensia</taxon>
    </lineage>
</organism>
<evidence type="ECO:0008006" key="6">
    <source>
        <dbReference type="Google" id="ProtNLM"/>
    </source>
</evidence>
<feature type="compositionally biased region" description="Polar residues" evidence="3">
    <location>
        <begin position="1"/>
        <end position="18"/>
    </location>
</feature>
<dbReference type="PANTHER" id="PTHR38340">
    <property type="entry name" value="S-LAYER PROTEIN"/>
    <property type="match status" value="1"/>
</dbReference>
<dbReference type="InterPro" id="IPR001343">
    <property type="entry name" value="Hemolysn_Ca-bd"/>
</dbReference>
<reference evidence="5" key="1">
    <citation type="journal article" date="2019" name="Int. J. Syst. Evol. Microbiol.">
        <title>The Global Catalogue of Microorganisms (GCM) 10K type strain sequencing project: providing services to taxonomists for standard genome sequencing and annotation.</title>
        <authorList>
            <consortium name="The Broad Institute Genomics Platform"/>
            <consortium name="The Broad Institute Genome Sequencing Center for Infectious Disease"/>
            <person name="Wu L."/>
            <person name="Ma J."/>
        </authorList>
    </citation>
    <scope>NUCLEOTIDE SEQUENCE [LARGE SCALE GENOMIC DNA]</scope>
    <source>
        <strain evidence="5">CCUG 60023</strain>
    </source>
</reference>
<dbReference type="InterPro" id="IPR050557">
    <property type="entry name" value="RTX_toxin/Mannuronan_C5-epim"/>
</dbReference>
<dbReference type="InterPro" id="IPR011049">
    <property type="entry name" value="Serralysin-like_metalloprot_C"/>
</dbReference>
<dbReference type="Proteomes" id="UP001597101">
    <property type="component" value="Unassembled WGS sequence"/>
</dbReference>
<dbReference type="PRINTS" id="PR00313">
    <property type="entry name" value="CABNDNGRPT"/>
</dbReference>
<dbReference type="InterPro" id="IPR018511">
    <property type="entry name" value="Hemolysin-typ_Ca-bd_CS"/>
</dbReference>
<dbReference type="PROSITE" id="PS00330">
    <property type="entry name" value="HEMOLYSIN_CALCIUM"/>
    <property type="match status" value="3"/>
</dbReference>
<dbReference type="Gene3D" id="2.150.10.10">
    <property type="entry name" value="Serralysin-like metalloprotease, C-terminal"/>
    <property type="match status" value="6"/>
</dbReference>
<protein>
    <recommendedName>
        <fullName evidence="6">Ca2+-binding protein, RTX toxin-related</fullName>
    </recommendedName>
</protein>
<keyword evidence="5" id="KW-1185">Reference proteome</keyword>
<gene>
    <name evidence="4" type="ORF">ACFQ14_00875</name>
</gene>